<feature type="transmembrane region" description="Helical" evidence="8">
    <location>
        <begin position="42"/>
        <end position="61"/>
    </location>
</feature>
<evidence type="ECO:0000256" key="1">
    <source>
        <dbReference type="ARBA" id="ARBA00004141"/>
    </source>
</evidence>
<evidence type="ECO:0000256" key="8">
    <source>
        <dbReference type="SAM" id="Phobius"/>
    </source>
</evidence>
<dbReference type="EMBL" id="CP010802">
    <property type="protein sequence ID" value="ALC17485.1"/>
    <property type="molecule type" value="Genomic_DNA"/>
</dbReference>
<dbReference type="Proteomes" id="UP000057158">
    <property type="component" value="Chromosome"/>
</dbReference>
<dbReference type="CDD" id="cd11480">
    <property type="entry name" value="SLC5sbd_u4"/>
    <property type="match status" value="1"/>
</dbReference>
<dbReference type="RefSeq" id="WP_053551490.1">
    <property type="nucleotide sequence ID" value="NZ_CP010802.1"/>
</dbReference>
<dbReference type="Gene3D" id="1.20.1730.10">
    <property type="entry name" value="Sodium/glucose cotransporter"/>
    <property type="match status" value="1"/>
</dbReference>
<gene>
    <name evidence="10" type="ORF">DSOUD_2747</name>
</gene>
<comment type="similarity">
    <text evidence="2 7">Belongs to the sodium:solute symporter (SSF) (TC 2.A.21) family.</text>
</comment>
<keyword evidence="5 8" id="KW-1133">Transmembrane helix</keyword>
<comment type="subcellular location">
    <subcellularLocation>
        <location evidence="1">Membrane</location>
        <topology evidence="1">Multi-pass membrane protein</topology>
    </subcellularLocation>
</comment>
<evidence type="ECO:0000256" key="9">
    <source>
        <dbReference type="SAM" id="SignalP"/>
    </source>
</evidence>
<evidence type="ECO:0000256" key="2">
    <source>
        <dbReference type="ARBA" id="ARBA00006434"/>
    </source>
</evidence>
<evidence type="ECO:0000313" key="10">
    <source>
        <dbReference type="EMBL" id="ALC17485.1"/>
    </source>
</evidence>
<feature type="transmembrane region" description="Helical" evidence="8">
    <location>
        <begin position="512"/>
        <end position="531"/>
    </location>
</feature>
<keyword evidence="9" id="KW-0732">Signal</keyword>
<keyword evidence="6 8" id="KW-0472">Membrane</keyword>
<accession>A0A0M4D867</accession>
<proteinExistence type="inferred from homology"/>
<feature type="signal peptide" evidence="9">
    <location>
        <begin position="1"/>
        <end position="26"/>
    </location>
</feature>
<dbReference type="PANTHER" id="PTHR48086">
    <property type="entry name" value="SODIUM/PROLINE SYMPORTER-RELATED"/>
    <property type="match status" value="1"/>
</dbReference>
<feature type="transmembrane region" description="Helical" evidence="8">
    <location>
        <begin position="110"/>
        <end position="131"/>
    </location>
</feature>
<dbReference type="GO" id="GO:0005886">
    <property type="term" value="C:plasma membrane"/>
    <property type="evidence" value="ECO:0007669"/>
    <property type="project" value="TreeGrafter"/>
</dbReference>
<name>A0A0M4D867_9BACT</name>
<dbReference type="PANTHER" id="PTHR48086:SF5">
    <property type="entry name" value="NA(+):SOLUTE SYMPORTER (SSF FAMILY)"/>
    <property type="match status" value="1"/>
</dbReference>
<evidence type="ECO:0000313" key="11">
    <source>
        <dbReference type="Proteomes" id="UP000057158"/>
    </source>
</evidence>
<dbReference type="PATRIC" id="fig|1603606.3.peg.2973"/>
<dbReference type="GO" id="GO:0022857">
    <property type="term" value="F:transmembrane transporter activity"/>
    <property type="evidence" value="ECO:0007669"/>
    <property type="project" value="InterPro"/>
</dbReference>
<feature type="transmembrane region" description="Helical" evidence="8">
    <location>
        <begin position="216"/>
        <end position="233"/>
    </location>
</feature>
<dbReference type="NCBIfam" id="TIGR03648">
    <property type="entry name" value="Na_symport_lg"/>
    <property type="match status" value="1"/>
</dbReference>
<sequence length="569" mass="60672">MTKTRWMTCTGLALIALFSSCGYLFAAAGEEIYQVEPGFKLVPAIIMVSLLGVYLVVGVLSRVTETSGYWVAGRGIGKFGNGAAIASDWMSAASFMGVAGLLYLKGWFGLGYIIGWTGGYVLLLCLIATQIRRFGKYTIPEFLGDRYDCHTVRLIAAAVTVIISITYSTAQFKGIGLICGWIFGMSYNASVFFAAGVVLAYMLISGMSGVTRNQQIQYVVLISAFMIPLWILIKKAGGAGILPQYEYGAILSDLLEGKVASGTLGAAEIEKVRRTYLPWGAGSFYQFIALVFTLMVGTAGLPHIMIRFYTVKSEEVARKSVLWGLFFIGLLYWSSPVYAVLGKFWNPLGNQQVADVIILSAPERAGMGIAYIGYLAAGAMAAGLSTVAGLLIAGASAIAHDWYATVFNPAATDRQQLFVGRIFTAALCALVVFTALNPPALIAQIVAMAFAIAGNTIFPVVVLGIWYSGSNKYGALAGMIWGFGMTLIAMAGWIAGIPMFGAEGLLPATSSALLVCPIAFLLNILVSNLMADRISEESADRSDNILRKLHNLPGQVDEAPSGKNSLAPS</sequence>
<dbReference type="PROSITE" id="PS50283">
    <property type="entry name" value="NA_SOLUT_SYMP_3"/>
    <property type="match status" value="1"/>
</dbReference>
<feature type="transmembrane region" description="Helical" evidence="8">
    <location>
        <begin position="442"/>
        <end position="467"/>
    </location>
</feature>
<dbReference type="PROSITE" id="PS51257">
    <property type="entry name" value="PROKAR_LIPOPROTEIN"/>
    <property type="match status" value="1"/>
</dbReference>
<protein>
    <submittedName>
        <fullName evidence="10">Putative sodium:solute symporter</fullName>
    </submittedName>
</protein>
<evidence type="ECO:0000256" key="4">
    <source>
        <dbReference type="ARBA" id="ARBA00022692"/>
    </source>
</evidence>
<dbReference type="AlphaFoldDB" id="A0A0M4D867"/>
<dbReference type="STRING" id="1603606.DSOUD_2747"/>
<organism evidence="10 11">
    <name type="scientific">Desulfuromonas soudanensis</name>
    <dbReference type="NCBI Taxonomy" id="1603606"/>
    <lineage>
        <taxon>Bacteria</taxon>
        <taxon>Pseudomonadati</taxon>
        <taxon>Thermodesulfobacteriota</taxon>
        <taxon>Desulfuromonadia</taxon>
        <taxon>Desulfuromonadales</taxon>
        <taxon>Desulfuromonadaceae</taxon>
        <taxon>Desulfuromonas</taxon>
    </lineage>
</organism>
<dbReference type="InterPro" id="IPR001734">
    <property type="entry name" value="Na/solute_symporter"/>
</dbReference>
<keyword evidence="4 8" id="KW-0812">Transmembrane</keyword>
<keyword evidence="11" id="KW-1185">Reference proteome</keyword>
<dbReference type="InterPro" id="IPR038377">
    <property type="entry name" value="Na/Glc_symporter_sf"/>
</dbReference>
<evidence type="ECO:0000256" key="7">
    <source>
        <dbReference type="RuleBase" id="RU362091"/>
    </source>
</evidence>
<evidence type="ECO:0000256" key="6">
    <source>
        <dbReference type="ARBA" id="ARBA00023136"/>
    </source>
</evidence>
<reference evidence="10 11" key="1">
    <citation type="submission" date="2015-07" db="EMBL/GenBank/DDBJ databases">
        <title>Isolation and Genomic Characterization of a Novel Halophilic Metal-Reducing Deltaproteobacterium from the Deep Subsurface.</title>
        <authorList>
            <person name="Badalamenti J.P."/>
            <person name="Summers Z.M."/>
            <person name="Gralnick J.A."/>
            <person name="Bond D.R."/>
        </authorList>
    </citation>
    <scope>NUCLEOTIDE SEQUENCE [LARGE SCALE GENOMIC DNA]</scope>
    <source>
        <strain evidence="10 11">WTL</strain>
    </source>
</reference>
<feature type="transmembrane region" description="Helical" evidence="8">
    <location>
        <begin position="479"/>
        <end position="500"/>
    </location>
</feature>
<feature type="transmembrane region" description="Helical" evidence="8">
    <location>
        <begin position="284"/>
        <end position="309"/>
    </location>
</feature>
<keyword evidence="3" id="KW-0813">Transport</keyword>
<feature type="transmembrane region" description="Helical" evidence="8">
    <location>
        <begin position="418"/>
        <end position="436"/>
    </location>
</feature>
<evidence type="ECO:0000256" key="3">
    <source>
        <dbReference type="ARBA" id="ARBA00022448"/>
    </source>
</evidence>
<feature type="transmembrane region" description="Helical" evidence="8">
    <location>
        <begin position="371"/>
        <end position="398"/>
    </location>
</feature>
<dbReference type="InterPro" id="IPR050277">
    <property type="entry name" value="Sodium:Solute_Symporter"/>
</dbReference>
<feature type="transmembrane region" description="Helical" evidence="8">
    <location>
        <begin position="152"/>
        <end position="169"/>
    </location>
</feature>
<feature type="chain" id="PRO_5005791955" evidence="9">
    <location>
        <begin position="27"/>
        <end position="569"/>
    </location>
</feature>
<feature type="transmembrane region" description="Helical" evidence="8">
    <location>
        <begin position="321"/>
        <end position="341"/>
    </location>
</feature>
<dbReference type="InterPro" id="IPR019899">
    <property type="entry name" value="Na/solute_symporter_VC_2705"/>
</dbReference>
<evidence type="ECO:0000256" key="5">
    <source>
        <dbReference type="ARBA" id="ARBA00022989"/>
    </source>
</evidence>
<dbReference type="KEGG" id="des:DSOUD_2747"/>
<feature type="transmembrane region" description="Helical" evidence="8">
    <location>
        <begin position="175"/>
        <end position="204"/>
    </location>
</feature>
<dbReference type="Pfam" id="PF00474">
    <property type="entry name" value="SSF"/>
    <property type="match status" value="1"/>
</dbReference>